<dbReference type="EMBL" id="CADCUO010000041">
    <property type="protein sequence ID" value="CAA9377040.1"/>
    <property type="molecule type" value="Genomic_DNA"/>
</dbReference>
<proteinExistence type="predicted"/>
<reference evidence="4" key="1">
    <citation type="submission" date="2020-02" db="EMBL/GenBank/DDBJ databases">
        <authorList>
            <person name="Meier V. D."/>
        </authorList>
    </citation>
    <scope>NUCLEOTIDE SEQUENCE</scope>
    <source>
        <strain evidence="4">AVDCRST_MAG75</strain>
    </source>
</reference>
<name>A0A6J4N9Z2_9ACTN</name>
<dbReference type="AlphaFoldDB" id="A0A6J4N9Z2"/>
<accession>A0A6J4N9Z2</accession>
<keyword evidence="2" id="KW-0812">Transmembrane</keyword>
<feature type="region of interest" description="Disordered" evidence="1">
    <location>
        <begin position="538"/>
        <end position="565"/>
    </location>
</feature>
<dbReference type="SUPFAM" id="SSF56300">
    <property type="entry name" value="Metallo-dependent phosphatases"/>
    <property type="match status" value="1"/>
</dbReference>
<gene>
    <name evidence="4" type="ORF">AVDCRST_MAG75-625</name>
</gene>
<dbReference type="InterPro" id="IPR029052">
    <property type="entry name" value="Metallo-depent_PP-like"/>
</dbReference>
<dbReference type="GO" id="GO:0016787">
    <property type="term" value="F:hydrolase activity"/>
    <property type="evidence" value="ECO:0007669"/>
    <property type="project" value="InterPro"/>
</dbReference>
<dbReference type="Gene3D" id="3.60.21.10">
    <property type="match status" value="1"/>
</dbReference>
<organism evidence="4">
    <name type="scientific">uncultured Propionibacteriaceae bacterium</name>
    <dbReference type="NCBI Taxonomy" id="257457"/>
    <lineage>
        <taxon>Bacteria</taxon>
        <taxon>Bacillati</taxon>
        <taxon>Actinomycetota</taxon>
        <taxon>Actinomycetes</taxon>
        <taxon>Propionibacteriales</taxon>
        <taxon>Propionibacteriaceae</taxon>
        <taxon>environmental samples</taxon>
    </lineage>
</organism>
<evidence type="ECO:0000256" key="2">
    <source>
        <dbReference type="SAM" id="Phobius"/>
    </source>
</evidence>
<feature type="domain" description="Calcineurin-like phosphoesterase" evidence="3">
    <location>
        <begin position="294"/>
        <end position="457"/>
    </location>
</feature>
<keyword evidence="2" id="KW-1133">Transmembrane helix</keyword>
<evidence type="ECO:0000313" key="4">
    <source>
        <dbReference type="EMBL" id="CAA9377040.1"/>
    </source>
</evidence>
<dbReference type="InterPro" id="IPR004843">
    <property type="entry name" value="Calcineurin-like_PHP"/>
</dbReference>
<keyword evidence="2" id="KW-0472">Membrane</keyword>
<feature type="transmembrane region" description="Helical" evidence="2">
    <location>
        <begin position="195"/>
        <end position="212"/>
    </location>
</feature>
<evidence type="ECO:0000256" key="1">
    <source>
        <dbReference type="SAM" id="MobiDB-lite"/>
    </source>
</evidence>
<sequence>MSASLLPPRRSLSGRTVQRLFRRSVPRWSRTTAPELLPRLLRSLGLALLAALLAAPLAVAWGIGHARVQDYLGPNEVELAATYDGEVQIDLGPLGNAYLPSPAAPVGLDINVGGVGATAGAASVFSEQTLTAYTTLFADPQEAVAGIVERLVADIVVESLQAEAVAMLAFALWVLRRQLLSPAVVRHTSLRRTAAVYGTVVVVIIGSILAPAPRQQPTTRLPVAVATGTQLQGLTVDNLVLSNLLDRGIKGVTLLTQRQQNAVQRYIDSAAESLTTQFSKLPKAAPGERMYLGFSDLHCNQAMTELIKRLAAITSPDQVFSSGDDTVHGTAAERGCITRESRIAAGAPFLVSTGNHDSDITESQMQNAGMVVLDGKVVESEGLAVVGDDDPERQVPFSVERVTDRAETEEQFGQRMVDVAAAEETDVMLLHQPAASVVVMNTPNPPARLVLWGHYHSQARPAVVVHDDGTWTVGMQQGTAGGVREPMFTSFSTPFSPPLITADVYFYFRDNATGLITGVQPVHFLPNARVVIDKPIPTGDLTALPPETREELGGATPTPLAESPR</sequence>
<dbReference type="Pfam" id="PF00149">
    <property type="entry name" value="Metallophos"/>
    <property type="match status" value="1"/>
</dbReference>
<protein>
    <recommendedName>
        <fullName evidence="3">Calcineurin-like phosphoesterase domain-containing protein</fullName>
    </recommendedName>
</protein>
<evidence type="ECO:0000259" key="3">
    <source>
        <dbReference type="Pfam" id="PF00149"/>
    </source>
</evidence>